<organism evidence="1 2">
    <name type="scientific">Diaporthe australafricana</name>
    <dbReference type="NCBI Taxonomy" id="127596"/>
    <lineage>
        <taxon>Eukaryota</taxon>
        <taxon>Fungi</taxon>
        <taxon>Dikarya</taxon>
        <taxon>Ascomycota</taxon>
        <taxon>Pezizomycotina</taxon>
        <taxon>Sordariomycetes</taxon>
        <taxon>Sordariomycetidae</taxon>
        <taxon>Diaporthales</taxon>
        <taxon>Diaporthaceae</taxon>
        <taxon>Diaporthe</taxon>
    </lineage>
</organism>
<protein>
    <submittedName>
        <fullName evidence="1">Uncharacterized protein</fullName>
    </submittedName>
</protein>
<name>A0ABR3X1D4_9PEZI</name>
<evidence type="ECO:0000313" key="2">
    <source>
        <dbReference type="Proteomes" id="UP001583177"/>
    </source>
</evidence>
<comment type="caution">
    <text evidence="1">The sequence shown here is derived from an EMBL/GenBank/DDBJ whole genome shotgun (WGS) entry which is preliminary data.</text>
</comment>
<evidence type="ECO:0000313" key="1">
    <source>
        <dbReference type="EMBL" id="KAL1869609.1"/>
    </source>
</evidence>
<dbReference type="Proteomes" id="UP001583177">
    <property type="component" value="Unassembled WGS sequence"/>
</dbReference>
<keyword evidence="2" id="KW-1185">Reference proteome</keyword>
<accession>A0ABR3X1D4</accession>
<dbReference type="EMBL" id="JAWRVE010000040">
    <property type="protein sequence ID" value="KAL1869609.1"/>
    <property type="molecule type" value="Genomic_DNA"/>
</dbReference>
<sequence>WSLTEFPIMRHNNIRVMAMHPGENGRPGSRYRIWPNDEGHIWQRKWGGGEQQPE</sequence>
<feature type="non-terminal residue" evidence="1">
    <location>
        <position position="1"/>
    </location>
</feature>
<gene>
    <name evidence="1" type="ORF">Daus18300_005463</name>
</gene>
<proteinExistence type="predicted"/>
<reference evidence="1 2" key="1">
    <citation type="journal article" date="2024" name="IMA Fungus">
        <title>IMA Genome - F19 : A genome assembly and annotation guide to empower mycologists, including annotated draft genome sequences of Ceratocystis pirilliformis, Diaporthe australafricana, Fusarium ophioides, Paecilomyces lecythidis, and Sporothrix stenoceras.</title>
        <authorList>
            <person name="Aylward J."/>
            <person name="Wilson A.M."/>
            <person name="Visagie C.M."/>
            <person name="Spraker J."/>
            <person name="Barnes I."/>
            <person name="Buitendag C."/>
            <person name="Ceriani C."/>
            <person name="Del Mar Angel L."/>
            <person name="du Plessis D."/>
            <person name="Fuchs T."/>
            <person name="Gasser K."/>
            <person name="Kramer D."/>
            <person name="Li W."/>
            <person name="Munsamy K."/>
            <person name="Piso A."/>
            <person name="Price J.L."/>
            <person name="Sonnekus B."/>
            <person name="Thomas C."/>
            <person name="van der Nest A."/>
            <person name="van Dijk A."/>
            <person name="van Heerden A."/>
            <person name="van Vuuren N."/>
            <person name="Yilmaz N."/>
            <person name="Duong T.A."/>
            <person name="van der Merwe N.A."/>
            <person name="Wingfield M.J."/>
            <person name="Wingfield B.D."/>
        </authorList>
    </citation>
    <scope>NUCLEOTIDE SEQUENCE [LARGE SCALE GENOMIC DNA]</scope>
    <source>
        <strain evidence="1 2">CMW 18300</strain>
    </source>
</reference>